<organism evidence="1">
    <name type="scientific">Ganoderma boninense</name>
    <dbReference type="NCBI Taxonomy" id="34458"/>
    <lineage>
        <taxon>Eukaryota</taxon>
        <taxon>Fungi</taxon>
        <taxon>Dikarya</taxon>
        <taxon>Basidiomycota</taxon>
        <taxon>Agaricomycotina</taxon>
        <taxon>Agaricomycetes</taxon>
        <taxon>Polyporales</taxon>
        <taxon>Polyporaceae</taxon>
        <taxon>Ganoderma</taxon>
    </lineage>
</organism>
<sequence length="183" mass="20689">MQPAHTTDSPKLRPFLSILWQEQQPGEHLDPNLPAHVYIGSGHYSESGYSTEVAYEIRLVGVGKGPGREPELVDTTLMFPSTVDAVVQDHHRWCQWVSMLESADEAMLPSLLPNQRRSLLDVARFLRALATPPAPLIPLGQWAVFWAVLMNGFPPTEHLRRGEVHLQQVSLWLRQRYPDVCPP</sequence>
<protein>
    <submittedName>
        <fullName evidence="1">Uncharacterized protein</fullName>
    </submittedName>
</protein>
<name>A0A5K1K2R7_9APHY</name>
<gene>
    <name evidence="1" type="primary">G4MRV1</name>
</gene>
<proteinExistence type="predicted"/>
<dbReference type="EMBL" id="LR728040">
    <property type="protein sequence ID" value="VWO99961.1"/>
    <property type="molecule type" value="Genomic_DNA"/>
</dbReference>
<dbReference type="AlphaFoldDB" id="A0A5K1K2R7"/>
<evidence type="ECO:0000313" key="1">
    <source>
        <dbReference type="EMBL" id="VWO99961.1"/>
    </source>
</evidence>
<accession>A0A5K1K2R7</accession>
<reference evidence="1" key="1">
    <citation type="submission" date="2019-10" db="EMBL/GenBank/DDBJ databases">
        <authorList>
            <person name="Nor Muhammad N."/>
        </authorList>
    </citation>
    <scope>NUCLEOTIDE SEQUENCE</scope>
</reference>